<dbReference type="RefSeq" id="WP_137981822.1">
    <property type="nucleotide sequence ID" value="NZ_BAAASO010000012.1"/>
</dbReference>
<dbReference type="InterPro" id="IPR028202">
    <property type="entry name" value="Reductase_C"/>
</dbReference>
<dbReference type="Gene3D" id="3.50.50.60">
    <property type="entry name" value="FAD/NAD(P)-binding domain"/>
    <property type="match status" value="2"/>
</dbReference>
<evidence type="ECO:0000259" key="5">
    <source>
        <dbReference type="PROSITE" id="PS51379"/>
    </source>
</evidence>
<sequence>MKISVDLNRCVGYGQCVFAAPDAFTLHGSEALTYVPNPPDEMREQLLRAQVACPVQAITLGVEDAGAPAATSPRQDPHVVVVGASLAGLKTAESLRETGFAGQLTIIGDEPHRPYDRPPLTKACVSEKLPPDRLELPVTQTLDADFRLGVEAVALDTSRRLVRLADGSSIGYDTVVIATGTRARPFPGGAADGITGIVTVRTRDDAAELQRRLALSPRRVAVIGAGFLGGELASGCRELGLDVTLVEAQHTPLQGPLGSVVGSAVADLARGKGVDLRLATTVDGFEADDTGALRQIRLSDGTTVEADLAVVALGAQRNVEWLDGSGVLADADGVRCDDHCRALDEQGEIVPDVYVAGDVAAAPHPVLPGRLLSVEHWSNALTQAKTVARNITRRGDQDPVPHTGLPSFWSSQFGVNIKGVGYPGIADRVEIVQGALGEASFSVLYGRGDRTVAAVTFDNGRHLSYYESLVREGAPFPAGFSACDDNTSHAVHPVGR</sequence>
<dbReference type="Pfam" id="PF07992">
    <property type="entry name" value="Pyr_redox_2"/>
    <property type="match status" value="1"/>
</dbReference>
<dbReference type="InterPro" id="IPR016156">
    <property type="entry name" value="FAD/NAD-linked_Rdtase_dimer_sf"/>
</dbReference>
<organism evidence="6 7">
    <name type="scientific">Streptomyces violaceusniger</name>
    <dbReference type="NCBI Taxonomy" id="68280"/>
    <lineage>
        <taxon>Bacteria</taxon>
        <taxon>Bacillati</taxon>
        <taxon>Actinomycetota</taxon>
        <taxon>Actinomycetes</taxon>
        <taxon>Kitasatosporales</taxon>
        <taxon>Streptomycetaceae</taxon>
        <taxon>Streptomyces</taxon>
        <taxon>Streptomyces violaceusniger group</taxon>
    </lineage>
</organism>
<dbReference type="SUPFAM" id="SSF51905">
    <property type="entry name" value="FAD/NAD(P)-binding domain"/>
    <property type="match status" value="1"/>
</dbReference>
<dbReference type="PANTHER" id="PTHR43557">
    <property type="entry name" value="APOPTOSIS-INDUCING FACTOR 1"/>
    <property type="match status" value="1"/>
</dbReference>
<keyword evidence="4" id="KW-0560">Oxidoreductase</keyword>
<dbReference type="Gene3D" id="3.30.390.30">
    <property type="match status" value="1"/>
</dbReference>
<keyword evidence="3" id="KW-0274">FAD</keyword>
<dbReference type="PANTHER" id="PTHR43557:SF2">
    <property type="entry name" value="RIESKE DOMAIN-CONTAINING PROTEIN-RELATED"/>
    <property type="match status" value="1"/>
</dbReference>
<keyword evidence="7" id="KW-1185">Reference proteome</keyword>
<dbReference type="Pfam" id="PF14759">
    <property type="entry name" value="Reductase_C"/>
    <property type="match status" value="1"/>
</dbReference>
<dbReference type="OrthoDB" id="1145at2"/>
<dbReference type="InterPro" id="IPR017896">
    <property type="entry name" value="4Fe4S_Fe-S-bd"/>
</dbReference>
<evidence type="ECO:0000256" key="1">
    <source>
        <dbReference type="ARBA" id="ARBA00001974"/>
    </source>
</evidence>
<dbReference type="InterPro" id="IPR036188">
    <property type="entry name" value="FAD/NAD-bd_sf"/>
</dbReference>
<keyword evidence="2" id="KW-0285">Flavoprotein</keyword>
<dbReference type="PROSITE" id="PS51379">
    <property type="entry name" value="4FE4S_FER_2"/>
    <property type="match status" value="1"/>
</dbReference>
<dbReference type="GO" id="GO:0016651">
    <property type="term" value="F:oxidoreductase activity, acting on NAD(P)H"/>
    <property type="evidence" value="ECO:0007669"/>
    <property type="project" value="TreeGrafter"/>
</dbReference>
<dbReference type="PRINTS" id="PR00368">
    <property type="entry name" value="FADPNR"/>
</dbReference>
<comment type="cofactor">
    <cofactor evidence="1">
        <name>FAD</name>
        <dbReference type="ChEBI" id="CHEBI:57692"/>
    </cofactor>
</comment>
<dbReference type="InterPro" id="IPR023753">
    <property type="entry name" value="FAD/NAD-binding_dom"/>
</dbReference>
<evidence type="ECO:0000256" key="4">
    <source>
        <dbReference type="ARBA" id="ARBA00023002"/>
    </source>
</evidence>
<evidence type="ECO:0000313" key="6">
    <source>
        <dbReference type="EMBL" id="GDY59702.1"/>
    </source>
</evidence>
<feature type="domain" description="4Fe-4S ferredoxin-type" evidence="5">
    <location>
        <begin position="1"/>
        <end position="29"/>
    </location>
</feature>
<dbReference type="Gene3D" id="3.30.70.20">
    <property type="match status" value="1"/>
</dbReference>
<dbReference type="Pfam" id="PF13370">
    <property type="entry name" value="Fer4_13"/>
    <property type="match status" value="1"/>
</dbReference>
<dbReference type="PRINTS" id="PR00411">
    <property type="entry name" value="PNDRDTASEI"/>
</dbReference>
<dbReference type="GO" id="GO:0005737">
    <property type="term" value="C:cytoplasm"/>
    <property type="evidence" value="ECO:0007669"/>
    <property type="project" value="TreeGrafter"/>
</dbReference>
<gene>
    <name evidence="6" type="primary">hcaD</name>
    <name evidence="6" type="ORF">SVIO_103250</name>
</gene>
<evidence type="ECO:0000256" key="2">
    <source>
        <dbReference type="ARBA" id="ARBA00022630"/>
    </source>
</evidence>
<reference evidence="6 7" key="1">
    <citation type="journal article" date="2020" name="Int. J. Syst. Evol. Microbiol.">
        <title>Reclassification of Streptomyces castelarensis and Streptomyces sporoclivatus as later heterotypic synonyms of Streptomyces antimycoticus.</title>
        <authorList>
            <person name="Komaki H."/>
            <person name="Tamura T."/>
        </authorList>
    </citation>
    <scope>NUCLEOTIDE SEQUENCE [LARGE SCALE GENOMIC DNA]</scope>
    <source>
        <strain evidence="6 7">NBRC 13459</strain>
    </source>
</reference>
<proteinExistence type="predicted"/>
<dbReference type="Proteomes" id="UP000301309">
    <property type="component" value="Unassembled WGS sequence"/>
</dbReference>
<dbReference type="SUPFAM" id="SSF55424">
    <property type="entry name" value="FAD/NAD-linked reductases, dimerisation (C-terminal) domain"/>
    <property type="match status" value="1"/>
</dbReference>
<comment type="caution">
    <text evidence="6">The sequence shown here is derived from an EMBL/GenBank/DDBJ whole genome shotgun (WGS) entry which is preliminary data.</text>
</comment>
<dbReference type="SUPFAM" id="SSF54862">
    <property type="entry name" value="4Fe-4S ferredoxins"/>
    <property type="match status" value="1"/>
</dbReference>
<dbReference type="EMBL" id="BJHW01000002">
    <property type="protein sequence ID" value="GDY59702.1"/>
    <property type="molecule type" value="Genomic_DNA"/>
</dbReference>
<evidence type="ECO:0000256" key="3">
    <source>
        <dbReference type="ARBA" id="ARBA00022827"/>
    </source>
</evidence>
<dbReference type="AlphaFoldDB" id="A0A4D4LEI0"/>
<protein>
    <submittedName>
        <fullName evidence="6">Pyridine nucleotide-disulfide oxidoreductase</fullName>
    </submittedName>
</protein>
<accession>A0A4D4LEI0</accession>
<name>A0A4D4LEI0_STRVO</name>
<evidence type="ECO:0000313" key="7">
    <source>
        <dbReference type="Proteomes" id="UP000301309"/>
    </source>
</evidence>
<dbReference type="InterPro" id="IPR050446">
    <property type="entry name" value="FAD-oxidoreductase/Apoptosis"/>
</dbReference>